<dbReference type="PROSITE" id="PS51005">
    <property type="entry name" value="NAC"/>
    <property type="match status" value="1"/>
</dbReference>
<dbReference type="GO" id="GO:0005634">
    <property type="term" value="C:nucleus"/>
    <property type="evidence" value="ECO:0007669"/>
    <property type="project" value="UniProtKB-SubCell"/>
</dbReference>
<keyword evidence="4" id="KW-0804">Transcription</keyword>
<dbReference type="InterPro" id="IPR036093">
    <property type="entry name" value="NAC_dom_sf"/>
</dbReference>
<evidence type="ECO:0000256" key="3">
    <source>
        <dbReference type="ARBA" id="ARBA00023125"/>
    </source>
</evidence>
<reference evidence="7" key="2">
    <citation type="submission" date="2008-12" db="EMBL/GenBank/DDBJ databases">
        <title>Improved gene annotation of the rice (Oryza sativa) genomes.</title>
        <authorList>
            <person name="Wang J."/>
            <person name="Li R."/>
            <person name="Fan W."/>
            <person name="Huang Q."/>
            <person name="Zhang J."/>
            <person name="Zhou Y."/>
            <person name="Hu Y."/>
            <person name="Zi S."/>
            <person name="Li J."/>
            <person name="Ni P."/>
            <person name="Zheng H."/>
            <person name="Zhang Y."/>
            <person name="Zhao M."/>
            <person name="Hao Q."/>
            <person name="McDermott J."/>
            <person name="Samudrala R."/>
            <person name="Kristiansen K."/>
            <person name="Wong G.K.-S."/>
        </authorList>
    </citation>
    <scope>NUCLEOTIDE SEQUENCE</scope>
</reference>
<dbReference type="PANTHER" id="PTHR31744">
    <property type="entry name" value="PROTEIN CUP-SHAPED COTYLEDON 2-RELATED"/>
    <property type="match status" value="1"/>
</dbReference>
<keyword evidence="3" id="KW-0238">DNA-binding</keyword>
<dbReference type="PANTHER" id="PTHR31744:SF87">
    <property type="entry name" value="CONTAINING PROTEIN 21_22, PUTATIVE, EXPRESSED-RELATED"/>
    <property type="match status" value="1"/>
</dbReference>
<protein>
    <recommendedName>
        <fullName evidence="6">NAC domain-containing protein</fullName>
    </recommendedName>
</protein>
<evidence type="ECO:0000259" key="6">
    <source>
        <dbReference type="PROSITE" id="PS51005"/>
    </source>
</evidence>
<dbReference type="GO" id="GO:0006355">
    <property type="term" value="P:regulation of DNA-templated transcription"/>
    <property type="evidence" value="ECO:0007669"/>
    <property type="project" value="InterPro"/>
</dbReference>
<proteinExistence type="predicted"/>
<evidence type="ECO:0000256" key="5">
    <source>
        <dbReference type="ARBA" id="ARBA00023242"/>
    </source>
</evidence>
<dbReference type="AlphaFoldDB" id="B9G692"/>
<accession>B9G692</accession>
<dbReference type="InterPro" id="IPR003441">
    <property type="entry name" value="NAC-dom"/>
</dbReference>
<comment type="subcellular location">
    <subcellularLocation>
        <location evidence="1">Nucleus</location>
    </subcellularLocation>
</comment>
<dbReference type="GO" id="GO:0003677">
    <property type="term" value="F:DNA binding"/>
    <property type="evidence" value="ECO:0007669"/>
    <property type="project" value="UniProtKB-KW"/>
</dbReference>
<evidence type="ECO:0000313" key="7">
    <source>
        <dbReference type="EMBL" id="EEE51139.1"/>
    </source>
</evidence>
<dbReference type="Pfam" id="PF02365">
    <property type="entry name" value="NAM"/>
    <property type="match status" value="1"/>
</dbReference>
<gene>
    <name evidence="7" type="ORF">OsJ_31891</name>
</gene>
<evidence type="ECO:0000256" key="2">
    <source>
        <dbReference type="ARBA" id="ARBA00023015"/>
    </source>
</evidence>
<organism evidence="7">
    <name type="scientific">Oryza sativa subsp. japonica</name>
    <name type="common">Rice</name>
    <dbReference type="NCBI Taxonomy" id="39947"/>
    <lineage>
        <taxon>Eukaryota</taxon>
        <taxon>Viridiplantae</taxon>
        <taxon>Streptophyta</taxon>
        <taxon>Embryophyta</taxon>
        <taxon>Tracheophyta</taxon>
        <taxon>Spermatophyta</taxon>
        <taxon>Magnoliopsida</taxon>
        <taxon>Liliopsida</taxon>
        <taxon>Poales</taxon>
        <taxon>Poaceae</taxon>
        <taxon>BOP clade</taxon>
        <taxon>Oryzoideae</taxon>
        <taxon>Oryzeae</taxon>
        <taxon>Oryzinae</taxon>
        <taxon>Oryza</taxon>
        <taxon>Oryza sativa</taxon>
    </lineage>
</organism>
<keyword evidence="5" id="KW-0539">Nucleus</keyword>
<reference evidence="7" key="1">
    <citation type="journal article" date="2005" name="PLoS Biol.">
        <title>The genomes of Oryza sativa: a history of duplications.</title>
        <authorList>
            <person name="Yu J."/>
            <person name="Wang J."/>
            <person name="Lin W."/>
            <person name="Li S."/>
            <person name="Li H."/>
            <person name="Zhou J."/>
            <person name="Ni P."/>
            <person name="Dong W."/>
            <person name="Hu S."/>
            <person name="Zeng C."/>
            <person name="Zhang J."/>
            <person name="Zhang Y."/>
            <person name="Li R."/>
            <person name="Xu Z."/>
            <person name="Li S."/>
            <person name="Li X."/>
            <person name="Zheng H."/>
            <person name="Cong L."/>
            <person name="Lin L."/>
            <person name="Yin J."/>
            <person name="Geng J."/>
            <person name="Li G."/>
            <person name="Shi J."/>
            <person name="Liu J."/>
            <person name="Lv H."/>
            <person name="Li J."/>
            <person name="Wang J."/>
            <person name="Deng Y."/>
            <person name="Ran L."/>
            <person name="Shi X."/>
            <person name="Wang X."/>
            <person name="Wu Q."/>
            <person name="Li C."/>
            <person name="Ren X."/>
            <person name="Wang J."/>
            <person name="Wang X."/>
            <person name="Li D."/>
            <person name="Liu D."/>
            <person name="Zhang X."/>
            <person name="Ji Z."/>
            <person name="Zhao W."/>
            <person name="Sun Y."/>
            <person name="Zhang Z."/>
            <person name="Bao J."/>
            <person name="Han Y."/>
            <person name="Dong L."/>
            <person name="Ji J."/>
            <person name="Chen P."/>
            <person name="Wu S."/>
            <person name="Liu J."/>
            <person name="Xiao Y."/>
            <person name="Bu D."/>
            <person name="Tan J."/>
            <person name="Yang L."/>
            <person name="Ye C."/>
            <person name="Zhang J."/>
            <person name="Xu J."/>
            <person name="Zhou Y."/>
            <person name="Yu Y."/>
            <person name="Zhang B."/>
            <person name="Zhuang S."/>
            <person name="Wei H."/>
            <person name="Liu B."/>
            <person name="Lei M."/>
            <person name="Yu H."/>
            <person name="Li Y."/>
            <person name="Xu H."/>
            <person name="Wei S."/>
            <person name="He X."/>
            <person name="Fang L."/>
            <person name="Zhang Z."/>
            <person name="Zhang Y."/>
            <person name="Huang X."/>
            <person name="Su Z."/>
            <person name="Tong W."/>
            <person name="Li J."/>
            <person name="Tong Z."/>
            <person name="Li S."/>
            <person name="Ye J."/>
            <person name="Wang L."/>
            <person name="Fang L."/>
            <person name="Lei T."/>
            <person name="Chen C."/>
            <person name="Chen H."/>
            <person name="Xu Z."/>
            <person name="Li H."/>
            <person name="Huang H."/>
            <person name="Zhang F."/>
            <person name="Xu H."/>
            <person name="Li N."/>
            <person name="Zhao C."/>
            <person name="Li S."/>
            <person name="Dong L."/>
            <person name="Huang Y."/>
            <person name="Li L."/>
            <person name="Xi Y."/>
            <person name="Qi Q."/>
            <person name="Li W."/>
            <person name="Zhang B."/>
            <person name="Hu W."/>
            <person name="Zhang Y."/>
            <person name="Tian X."/>
            <person name="Jiao Y."/>
            <person name="Liang X."/>
            <person name="Jin J."/>
            <person name="Gao L."/>
            <person name="Zheng W."/>
            <person name="Hao B."/>
            <person name="Liu S."/>
            <person name="Wang W."/>
            <person name="Yuan L."/>
            <person name="Cao M."/>
            <person name="McDermott J."/>
            <person name="Samudrala R."/>
            <person name="Wang J."/>
            <person name="Wong G.K."/>
            <person name="Yang H."/>
        </authorList>
    </citation>
    <scope>NUCLEOTIDE SEQUENCE [LARGE SCALE GENOMIC DNA]</scope>
</reference>
<dbReference type="EMBL" id="CM000147">
    <property type="protein sequence ID" value="EEE51139.1"/>
    <property type="molecule type" value="Genomic_DNA"/>
</dbReference>
<evidence type="ECO:0000256" key="1">
    <source>
        <dbReference type="ARBA" id="ARBA00004123"/>
    </source>
</evidence>
<keyword evidence="2" id="KW-0805">Transcription regulation</keyword>
<evidence type="ECO:0000256" key="4">
    <source>
        <dbReference type="ARBA" id="ARBA00023163"/>
    </source>
</evidence>
<dbReference type="Gene3D" id="2.170.150.80">
    <property type="entry name" value="NAC domain"/>
    <property type="match status" value="1"/>
</dbReference>
<feature type="domain" description="NAC" evidence="6">
    <location>
        <begin position="5"/>
        <end position="151"/>
    </location>
</feature>
<name>B9G692_ORYSJ</name>
<sequence length="284" mass="31363">MESTLPPGFRFCPSDEELICFYLRNKVANHRVASGTLVDVDLHAREPWELPEVAKLTAEEWYFFSFRDRKYATGSRTNRATKTGYWKATGKDRIVHEGTTRAVVGMRKTLVFYLGRAPNGQKTTWVMHEFRLETPNSQPKEDWVLCRVFDKKKPSTIEAEGGGSSGSDLFIPGATDGSTDPSSPTTMAPLLWLIARSDSGGQVRPPVSGGATINGTHASFLEHRPTGDDMAVGAHFGTCQGGNNDATMALGMGFEEHGMGEIIEMEPAWRQGGSNCVYRDELYF</sequence>
<dbReference type="SUPFAM" id="SSF101941">
    <property type="entry name" value="NAC domain"/>
    <property type="match status" value="1"/>
</dbReference>
<dbReference type="Proteomes" id="UP000007752">
    <property type="component" value="Chromosome 10"/>
</dbReference>
<dbReference type="FunFam" id="2.170.150.80:FF:000006">
    <property type="entry name" value="NAC domain-containing protein 100-like"/>
    <property type="match status" value="1"/>
</dbReference>